<gene>
    <name evidence="2" type="ORF">WMO41_11635</name>
</gene>
<accession>A0ABV1HNV6</accession>
<dbReference type="EMBL" id="JBBMFJ010000025">
    <property type="protein sequence ID" value="MEQ2563804.1"/>
    <property type="molecule type" value="Genomic_DNA"/>
</dbReference>
<dbReference type="Pfam" id="PF14584">
    <property type="entry name" value="DUF4446"/>
    <property type="match status" value="1"/>
</dbReference>
<feature type="transmembrane region" description="Helical" evidence="1">
    <location>
        <begin position="14"/>
        <end position="36"/>
    </location>
</feature>
<comment type="caution">
    <text evidence="2">The sequence shown here is derived from an EMBL/GenBank/DDBJ whole genome shotgun (WGS) entry which is preliminary data.</text>
</comment>
<keyword evidence="1" id="KW-1133">Transmembrane helix</keyword>
<evidence type="ECO:0000256" key="1">
    <source>
        <dbReference type="SAM" id="Phobius"/>
    </source>
</evidence>
<sequence length="173" mass="19562">MEGSILNNLGFDPVYLLIASAVLTLILLVVTVLCLINMRKLYRRYDLFMRGKDAETMENMIVDQMNAIIDLQSQDRYNKDSIRTANKNSRAAFQKIGIVKYNAFKGMGGNLSFALAMLDYTNTGFVLNSVHSREGCYLYLKDVERGETEVLLGAEEKEALEQALGYKERKPEA</sequence>
<evidence type="ECO:0000313" key="2">
    <source>
        <dbReference type="EMBL" id="MEQ2563804.1"/>
    </source>
</evidence>
<name>A0ABV1HNV6_9FIRM</name>
<keyword evidence="3" id="KW-1185">Reference proteome</keyword>
<dbReference type="Proteomes" id="UP001437460">
    <property type="component" value="Unassembled WGS sequence"/>
</dbReference>
<keyword evidence="1" id="KW-0472">Membrane</keyword>
<reference evidence="2 3" key="1">
    <citation type="submission" date="2024-03" db="EMBL/GenBank/DDBJ databases">
        <title>Human intestinal bacterial collection.</title>
        <authorList>
            <person name="Pauvert C."/>
            <person name="Hitch T.C.A."/>
            <person name="Clavel T."/>
        </authorList>
    </citation>
    <scope>NUCLEOTIDE SEQUENCE [LARGE SCALE GENOMIC DNA]</scope>
    <source>
        <strain evidence="2 3">CLA-AP-H27</strain>
    </source>
</reference>
<protein>
    <submittedName>
        <fullName evidence="2">DUF4446 family protein</fullName>
    </submittedName>
</protein>
<dbReference type="InterPro" id="IPR027981">
    <property type="entry name" value="DUF4446"/>
</dbReference>
<proteinExistence type="predicted"/>
<evidence type="ECO:0000313" key="3">
    <source>
        <dbReference type="Proteomes" id="UP001437460"/>
    </source>
</evidence>
<dbReference type="RefSeq" id="WP_177292540.1">
    <property type="nucleotide sequence ID" value="NZ_JBBMFJ010000025.1"/>
</dbReference>
<organism evidence="2 3">
    <name type="scientific">Ventrimonas faecis</name>
    <dbReference type="NCBI Taxonomy" id="3133170"/>
    <lineage>
        <taxon>Bacteria</taxon>
        <taxon>Bacillati</taxon>
        <taxon>Bacillota</taxon>
        <taxon>Clostridia</taxon>
        <taxon>Lachnospirales</taxon>
        <taxon>Lachnospiraceae</taxon>
        <taxon>Ventrimonas</taxon>
    </lineage>
</organism>
<keyword evidence="1" id="KW-0812">Transmembrane</keyword>